<organism evidence="9">
    <name type="scientific">uncultured Desulfobacterium sp</name>
    <dbReference type="NCBI Taxonomy" id="201089"/>
    <lineage>
        <taxon>Bacteria</taxon>
        <taxon>Pseudomonadati</taxon>
        <taxon>Thermodesulfobacteriota</taxon>
        <taxon>Desulfobacteria</taxon>
        <taxon>Desulfobacterales</taxon>
        <taxon>Desulfobacteriaceae</taxon>
        <taxon>Desulfobacterium</taxon>
        <taxon>environmental samples</taxon>
    </lineage>
</organism>
<dbReference type="InterPro" id="IPR006094">
    <property type="entry name" value="Oxid_FAD_bind_N"/>
</dbReference>
<dbReference type="EMBL" id="OJIN01000202">
    <property type="protein sequence ID" value="SPD75432.1"/>
    <property type="molecule type" value="Genomic_DNA"/>
</dbReference>
<dbReference type="InterPro" id="IPR016166">
    <property type="entry name" value="FAD-bd_PCMH"/>
</dbReference>
<protein>
    <recommendedName>
        <fullName evidence="7">D-lactate dehydrogenase (cytochrome)</fullName>
        <ecNumber evidence="7">1.1.2.4</ecNumber>
    </recommendedName>
</protein>
<dbReference type="SUPFAM" id="SSF56176">
    <property type="entry name" value="FAD-binding/transporter-associated domain-like"/>
    <property type="match status" value="1"/>
</dbReference>
<gene>
    <name evidence="9" type="ORF">PITCH_A590003</name>
</gene>
<evidence type="ECO:0000313" key="9">
    <source>
        <dbReference type="EMBL" id="SPD75432.1"/>
    </source>
</evidence>
<dbReference type="GO" id="GO:0004458">
    <property type="term" value="F:D-lactate dehydrogenase (cytochrome) activity"/>
    <property type="evidence" value="ECO:0007669"/>
    <property type="project" value="UniProtKB-EC"/>
</dbReference>
<evidence type="ECO:0000256" key="2">
    <source>
        <dbReference type="ARBA" id="ARBA00008000"/>
    </source>
</evidence>
<accession>A0A445N198</accession>
<dbReference type="Gene3D" id="3.30.465.10">
    <property type="match status" value="1"/>
</dbReference>
<evidence type="ECO:0000256" key="4">
    <source>
        <dbReference type="ARBA" id="ARBA00022827"/>
    </source>
</evidence>
<keyword evidence="6 9" id="KW-0560">Oxidoreductase</keyword>
<evidence type="ECO:0000256" key="1">
    <source>
        <dbReference type="ARBA" id="ARBA00001974"/>
    </source>
</evidence>
<sequence>MAFAPDVKSELEKIVGVGNVRDEDYVLTAYATDISEIPPSKADAVVLPESKEEVSAILKMANERKIPVTPRASNTLGFGVGLAQGGILLDLGKMNEILRIEEDLMTVTAQAGCGAYKLFQAVNKRGLDIPVRPWFGSGPSIGSWIAATGTGARVHRYGHCQEWVCGLEVVLATGEIIQTGAGQYENHSSYLHRGGSGNLMNLFQMTFGTLGVITEVTVGLIPLPETTISVCYGFNDMESFIKAAYDIQRADAATDIEHEDGDLYNHFLEMSEPHPFILCITNQGHEKEAKARTEIVSQICEGLGGHALPDKFAKATWDNAATFDYRTARFGRYTLAAASCSYRSYERAYRIIKDTFAKYNIRNAWSGWSCWPAWVEGWAVAYYNPETQLEDMQKAKFEITRQCAYLPDYFFNSVRAPYEDLLVRIKNMIDPNNIMNPGTWDFVTGAPFKAIRNIPLEQ</sequence>
<dbReference type="GO" id="GO:0008720">
    <property type="term" value="F:D-lactate dehydrogenase (NAD+) activity"/>
    <property type="evidence" value="ECO:0007669"/>
    <property type="project" value="TreeGrafter"/>
</dbReference>
<reference evidence="9" key="1">
    <citation type="submission" date="2018-01" db="EMBL/GenBank/DDBJ databases">
        <authorList>
            <person name="Regsiter A."/>
            <person name="William W."/>
        </authorList>
    </citation>
    <scope>NUCLEOTIDE SEQUENCE</scope>
    <source>
        <strain evidence="9">TRIP AH-1</strain>
    </source>
</reference>
<evidence type="ECO:0000256" key="6">
    <source>
        <dbReference type="ARBA" id="ARBA00023002"/>
    </source>
</evidence>
<dbReference type="Pfam" id="PF01565">
    <property type="entry name" value="FAD_binding_4"/>
    <property type="match status" value="1"/>
</dbReference>
<dbReference type="Pfam" id="PF02913">
    <property type="entry name" value="FAD-oxidase_C"/>
    <property type="match status" value="1"/>
</dbReference>
<dbReference type="PANTHER" id="PTHR11748:SF111">
    <property type="entry name" value="D-LACTATE DEHYDROGENASE, MITOCHONDRIAL-RELATED"/>
    <property type="match status" value="1"/>
</dbReference>
<comment type="similarity">
    <text evidence="2">Belongs to the FAD-binding oxidoreductase/transferase type 4 family.</text>
</comment>
<evidence type="ECO:0000256" key="3">
    <source>
        <dbReference type="ARBA" id="ARBA00022630"/>
    </source>
</evidence>
<dbReference type="InterPro" id="IPR004113">
    <property type="entry name" value="FAD-bd_oxidored_4_C"/>
</dbReference>
<dbReference type="EC" id="1.1.2.4" evidence="7"/>
<evidence type="ECO:0000259" key="8">
    <source>
        <dbReference type="PROSITE" id="PS51387"/>
    </source>
</evidence>
<name>A0A445N198_9BACT</name>
<dbReference type="AlphaFoldDB" id="A0A445N198"/>
<dbReference type="PANTHER" id="PTHR11748">
    <property type="entry name" value="D-LACTATE DEHYDROGENASE"/>
    <property type="match status" value="1"/>
</dbReference>
<evidence type="ECO:0000256" key="5">
    <source>
        <dbReference type="ARBA" id="ARBA00022946"/>
    </source>
</evidence>
<dbReference type="PROSITE" id="PS51387">
    <property type="entry name" value="FAD_PCMH"/>
    <property type="match status" value="1"/>
</dbReference>
<dbReference type="SUPFAM" id="SSF55103">
    <property type="entry name" value="FAD-linked oxidases, C-terminal domain"/>
    <property type="match status" value="1"/>
</dbReference>
<dbReference type="InterPro" id="IPR016171">
    <property type="entry name" value="Vanillyl_alc_oxidase_C-sub2"/>
</dbReference>
<dbReference type="GO" id="GO:1903457">
    <property type="term" value="P:lactate catabolic process"/>
    <property type="evidence" value="ECO:0007669"/>
    <property type="project" value="TreeGrafter"/>
</dbReference>
<keyword evidence="4" id="KW-0274">FAD</keyword>
<keyword evidence="3" id="KW-0285">Flavoprotein</keyword>
<dbReference type="GO" id="GO:0071949">
    <property type="term" value="F:FAD binding"/>
    <property type="evidence" value="ECO:0007669"/>
    <property type="project" value="InterPro"/>
</dbReference>
<dbReference type="Gene3D" id="1.10.45.10">
    <property type="entry name" value="Vanillyl-alcohol Oxidase, Chain A, domain 4"/>
    <property type="match status" value="1"/>
</dbReference>
<feature type="domain" description="FAD-binding PCMH-type" evidence="8">
    <location>
        <begin position="38"/>
        <end position="223"/>
    </location>
</feature>
<dbReference type="InterPro" id="IPR016164">
    <property type="entry name" value="FAD-linked_Oxase-like_C"/>
</dbReference>
<evidence type="ECO:0000256" key="7">
    <source>
        <dbReference type="ARBA" id="ARBA00038897"/>
    </source>
</evidence>
<comment type="cofactor">
    <cofactor evidence="1">
        <name>FAD</name>
        <dbReference type="ChEBI" id="CHEBI:57692"/>
    </cofactor>
</comment>
<keyword evidence="5" id="KW-0809">Transit peptide</keyword>
<dbReference type="InterPro" id="IPR036318">
    <property type="entry name" value="FAD-bd_PCMH-like_sf"/>
</dbReference>
<proteinExistence type="inferred from homology"/>
<dbReference type="InterPro" id="IPR016169">
    <property type="entry name" value="FAD-bd_PCMH_sub2"/>
</dbReference>